<evidence type="ECO:0000313" key="2">
    <source>
        <dbReference type="Proteomes" id="UP001595696"/>
    </source>
</evidence>
<organism evidence="1 2">
    <name type="scientific">Nocardia jiangsuensis</name>
    <dbReference type="NCBI Taxonomy" id="1691563"/>
    <lineage>
        <taxon>Bacteria</taxon>
        <taxon>Bacillati</taxon>
        <taxon>Actinomycetota</taxon>
        <taxon>Actinomycetes</taxon>
        <taxon>Mycobacteriales</taxon>
        <taxon>Nocardiaceae</taxon>
        <taxon>Nocardia</taxon>
    </lineage>
</organism>
<accession>A0ABV8DYY1</accession>
<dbReference type="RefSeq" id="WP_378615058.1">
    <property type="nucleotide sequence ID" value="NZ_JBHSAX010000019.1"/>
</dbReference>
<protein>
    <submittedName>
        <fullName evidence="1">SRPBCC family protein</fullName>
    </submittedName>
</protein>
<proteinExistence type="predicted"/>
<dbReference type="EMBL" id="JBHSAX010000019">
    <property type="protein sequence ID" value="MFC3965311.1"/>
    <property type="molecule type" value="Genomic_DNA"/>
</dbReference>
<name>A0ABV8DYY1_9NOCA</name>
<comment type="caution">
    <text evidence="1">The sequence shown here is derived from an EMBL/GenBank/DDBJ whole genome shotgun (WGS) entry which is preliminary data.</text>
</comment>
<evidence type="ECO:0000313" key="1">
    <source>
        <dbReference type="EMBL" id="MFC3965311.1"/>
    </source>
</evidence>
<dbReference type="Gene3D" id="3.30.530.20">
    <property type="match status" value="1"/>
</dbReference>
<keyword evidence="2" id="KW-1185">Reference proteome</keyword>
<dbReference type="InterPro" id="IPR023393">
    <property type="entry name" value="START-like_dom_sf"/>
</dbReference>
<reference evidence="2" key="1">
    <citation type="journal article" date="2019" name="Int. J. Syst. Evol. Microbiol.">
        <title>The Global Catalogue of Microorganisms (GCM) 10K type strain sequencing project: providing services to taxonomists for standard genome sequencing and annotation.</title>
        <authorList>
            <consortium name="The Broad Institute Genomics Platform"/>
            <consortium name="The Broad Institute Genome Sequencing Center for Infectious Disease"/>
            <person name="Wu L."/>
            <person name="Ma J."/>
        </authorList>
    </citation>
    <scope>NUCLEOTIDE SEQUENCE [LARGE SCALE GENOMIC DNA]</scope>
    <source>
        <strain evidence="2">CGMCC 4.7330</strain>
    </source>
</reference>
<gene>
    <name evidence="1" type="ORF">ACFO0B_25260</name>
</gene>
<dbReference type="Proteomes" id="UP001595696">
    <property type="component" value="Unassembled WGS sequence"/>
</dbReference>
<sequence length="152" mass="16674">MDRRADVAASDDFAFAFVTDPRTVPTWMFGISRFEPRGDRAAGVGARFAASFSGVLSFSFELVATEWVDGALIVLESADPPQVRARVEFRPRAAERTEIRILVEYRLPGGLAAAAMRRMNDVVAARAIRHVESNLRREVESAYAAARRGASG</sequence>
<dbReference type="SUPFAM" id="SSF55961">
    <property type="entry name" value="Bet v1-like"/>
    <property type="match status" value="1"/>
</dbReference>